<evidence type="ECO:0000259" key="4">
    <source>
        <dbReference type="PROSITE" id="PS50238"/>
    </source>
</evidence>
<dbReference type="Proteomes" id="UP000308267">
    <property type="component" value="Unassembled WGS sequence"/>
</dbReference>
<dbReference type="PROSITE" id="PS50238">
    <property type="entry name" value="RHOGAP"/>
    <property type="match status" value="1"/>
</dbReference>
<feature type="compositionally biased region" description="Polar residues" evidence="3">
    <location>
        <begin position="299"/>
        <end position="319"/>
    </location>
</feature>
<dbReference type="EMBL" id="SJOL01006745">
    <property type="protein sequence ID" value="TGZ64421.1"/>
    <property type="molecule type" value="Genomic_DNA"/>
</dbReference>
<dbReference type="SUPFAM" id="SSF48350">
    <property type="entry name" value="GTPase activation domain, GAP"/>
    <property type="match status" value="1"/>
</dbReference>
<feature type="coiled-coil region" evidence="2">
    <location>
        <begin position="439"/>
        <end position="499"/>
    </location>
</feature>
<dbReference type="Pfam" id="PF26116">
    <property type="entry name" value="FAM13A"/>
    <property type="match status" value="1"/>
</dbReference>
<evidence type="ECO:0000313" key="5">
    <source>
        <dbReference type="EMBL" id="TGZ64421.1"/>
    </source>
</evidence>
<dbReference type="InterPro" id="IPR059029">
    <property type="entry name" value="FAM13A_dom"/>
</dbReference>
<feature type="coiled-coil region" evidence="2">
    <location>
        <begin position="982"/>
        <end position="1046"/>
    </location>
</feature>
<sequence length="1052" mass="117673">MVMERLMRKFHTNPTPKKKYSLSSNSATCTVTFGQPLRDIVQRDKSDIPLVVQDIFDFLLTNHGLEAQGIFRVNGNSRTVEMLRNLMDETGAQWRVSDLSMIAYESERSMDVFSVASLLKLYLRELPDSLVPAKMTPLFLEAYRNNRNDKSACFSQLEQLITQLPVPNYTLLQHLCHFLSKVWNCRAENKMSGESLGIVFGPSVFHIGQDCEDIHEHNVVNRIMTLLIENASHFFRMNASSCANVTQPSFPTELFASDKANARRSTEEPTRPILEANGAQSNSSGSDSLSNSTTLGLPKSSQPKIHPTASTDNDITGTSILQSPTTWQTEDLSAGLAAAIRVCIEEHVFGPMKSSSSIQPCFAPDSVTDKQAKLCINSQPTFSASYEACTLPSRGRLNYEPQADFLDAKTSSTLDNRDNFGHHRSPVPKNLTSTAPDALLQLTQRLHLIKSQVRDYERNFEAICGRKPNFMEKRAESRVRKLLDELTEIRTQIKQARIVMAETVEDPQSPAHDAVEHDVGHLCPILSTHNPTDETPIPRSDVQVIHDSGKKHRQLNGTSQMNEGPVQGSATLTSLQGASSDWDPNHWSSGYNATTTGMSAHTLPSLNNAPSVTHSHKASNPARSSEASLTETYELLIHRLAEKRVSANRPEDLTLMNPKQIESEKLAIQKALLYFESLHGRPRTREERLIMRPIYDRYRAVKRLLSATTQDERPLTANPPTEGQISGSDTRATDVDSDFCNRGTCISSELDEVESITRTSFRRPTSAHPHLHMDTRTCLSTQLPHRVSTASTYSMSRRKSQPGVNSGDDENPSPLRQNQQQFTWNTRVSTIPRSVQLAEEVELQLPPPDSTGRNEWFGSFRPSNRCGSKGDNHPSRSSTCVPSATVTSEENTRPSPSREFPSSTPSLRTTSMSTSTRAKDELNGFVSDKPDVKFAGSEPPIINQQKSFHDIRSVSSPSEFISTYTASESQNAGYGEFSRWTLTQLQDELQSVQDSKRHLQKVLKDFEHEFLQATGHKVERNDRLCMRAEYAQYKVLKTRLHQLETELESRTG</sequence>
<dbReference type="GO" id="GO:0007165">
    <property type="term" value="P:signal transduction"/>
    <property type="evidence" value="ECO:0007669"/>
    <property type="project" value="InterPro"/>
</dbReference>
<gene>
    <name evidence="5" type="ORF">CRM22_006380</name>
</gene>
<name>A0A4S2LLE0_OPIFE</name>
<evidence type="ECO:0000256" key="1">
    <source>
        <dbReference type="ARBA" id="ARBA00007549"/>
    </source>
</evidence>
<dbReference type="SMART" id="SM00324">
    <property type="entry name" value="RhoGAP"/>
    <property type="match status" value="1"/>
</dbReference>
<feature type="region of interest" description="Disordered" evidence="3">
    <location>
        <begin position="256"/>
        <end position="319"/>
    </location>
</feature>
<dbReference type="OrthoDB" id="185175at2759"/>
<dbReference type="AlphaFoldDB" id="A0A4S2LLE0"/>
<evidence type="ECO:0000313" key="6">
    <source>
        <dbReference type="Proteomes" id="UP000308267"/>
    </source>
</evidence>
<dbReference type="PANTHER" id="PTHR15904">
    <property type="entry name" value="FAM13"/>
    <property type="match status" value="1"/>
</dbReference>
<feature type="compositionally biased region" description="Polar residues" evidence="3">
    <location>
        <begin position="555"/>
        <end position="571"/>
    </location>
</feature>
<protein>
    <recommendedName>
        <fullName evidence="4">Rho-GAP domain-containing protein</fullName>
    </recommendedName>
</protein>
<feature type="compositionally biased region" description="Low complexity" evidence="3">
    <location>
        <begin position="902"/>
        <end position="916"/>
    </location>
</feature>
<feature type="region of interest" description="Disordered" evidence="3">
    <location>
        <begin position="606"/>
        <end position="628"/>
    </location>
</feature>
<feature type="compositionally biased region" description="Polar residues" evidence="3">
    <location>
        <begin position="814"/>
        <end position="825"/>
    </location>
</feature>
<feature type="domain" description="Rho-GAP" evidence="4">
    <location>
        <begin position="35"/>
        <end position="235"/>
    </location>
</feature>
<dbReference type="InterPro" id="IPR039102">
    <property type="entry name" value="FAM13"/>
</dbReference>
<feature type="compositionally biased region" description="Basic and acidic residues" evidence="3">
    <location>
        <begin position="260"/>
        <end position="270"/>
    </location>
</feature>
<feature type="compositionally biased region" description="Polar residues" evidence="3">
    <location>
        <begin position="875"/>
        <end position="895"/>
    </location>
</feature>
<feature type="region of interest" description="Disordered" evidence="3">
    <location>
        <begin position="712"/>
        <end position="734"/>
    </location>
</feature>
<keyword evidence="2" id="KW-0175">Coiled coil</keyword>
<proteinExistence type="inferred from homology"/>
<accession>A0A4S2LLE0</accession>
<organism evidence="5 6">
    <name type="scientific">Opisthorchis felineus</name>
    <dbReference type="NCBI Taxonomy" id="147828"/>
    <lineage>
        <taxon>Eukaryota</taxon>
        <taxon>Metazoa</taxon>
        <taxon>Spiralia</taxon>
        <taxon>Lophotrochozoa</taxon>
        <taxon>Platyhelminthes</taxon>
        <taxon>Trematoda</taxon>
        <taxon>Digenea</taxon>
        <taxon>Opisthorchiida</taxon>
        <taxon>Opisthorchiata</taxon>
        <taxon>Opisthorchiidae</taxon>
        <taxon>Opisthorchis</taxon>
    </lineage>
</organism>
<evidence type="ECO:0000256" key="2">
    <source>
        <dbReference type="SAM" id="Coils"/>
    </source>
</evidence>
<dbReference type="STRING" id="147828.A0A4S2LLE0"/>
<dbReference type="Gene3D" id="1.10.555.10">
    <property type="entry name" value="Rho GTPase activation protein"/>
    <property type="match status" value="1"/>
</dbReference>
<feature type="region of interest" description="Disordered" evidence="3">
    <location>
        <begin position="840"/>
        <end position="916"/>
    </location>
</feature>
<reference evidence="5 6" key="1">
    <citation type="journal article" date="2019" name="BMC Genomics">
        <title>New insights from Opisthorchis felineus genome: update on genomics of the epidemiologically important liver flukes.</title>
        <authorList>
            <person name="Ershov N.I."/>
            <person name="Mordvinov V.A."/>
            <person name="Prokhortchouk E.B."/>
            <person name="Pakharukova M.Y."/>
            <person name="Gunbin K.V."/>
            <person name="Ustyantsev K."/>
            <person name="Genaev M.A."/>
            <person name="Blinov A.G."/>
            <person name="Mazur A."/>
            <person name="Boulygina E."/>
            <person name="Tsygankova S."/>
            <person name="Khrameeva E."/>
            <person name="Chekanov N."/>
            <person name="Fan G."/>
            <person name="Xiao A."/>
            <person name="Zhang H."/>
            <person name="Xu X."/>
            <person name="Yang H."/>
            <person name="Solovyev V."/>
            <person name="Lee S.M."/>
            <person name="Liu X."/>
            <person name="Afonnikov D.A."/>
            <person name="Skryabin K.G."/>
        </authorList>
    </citation>
    <scope>NUCLEOTIDE SEQUENCE [LARGE SCALE GENOMIC DNA]</scope>
    <source>
        <strain evidence="5">AK-0245</strain>
        <tissue evidence="5">Whole organism</tissue>
    </source>
</reference>
<dbReference type="InterPro" id="IPR008936">
    <property type="entry name" value="Rho_GTPase_activation_prot"/>
</dbReference>
<dbReference type="PANTHER" id="PTHR15904:SF17">
    <property type="entry name" value="RHO-GAP DOMAIN-CONTAINING PROTEIN"/>
    <property type="match status" value="1"/>
</dbReference>
<comment type="caution">
    <text evidence="5">The sequence shown here is derived from an EMBL/GenBank/DDBJ whole genome shotgun (WGS) entry which is preliminary data.</text>
</comment>
<feature type="compositionally biased region" description="Low complexity" evidence="3">
    <location>
        <begin position="281"/>
        <end position="296"/>
    </location>
</feature>
<dbReference type="Pfam" id="PF00620">
    <property type="entry name" value="RhoGAP"/>
    <property type="match status" value="1"/>
</dbReference>
<feature type="compositionally biased region" description="Polar residues" evidence="3">
    <location>
        <begin position="777"/>
        <end position="795"/>
    </location>
</feature>
<comment type="similarity">
    <text evidence="1">Belongs to the FAM13 family.</text>
</comment>
<dbReference type="InterPro" id="IPR000198">
    <property type="entry name" value="RhoGAP_dom"/>
</dbReference>
<evidence type="ECO:0000256" key="3">
    <source>
        <dbReference type="SAM" id="MobiDB-lite"/>
    </source>
</evidence>
<keyword evidence="6" id="KW-1185">Reference proteome</keyword>
<feature type="compositionally biased region" description="Polar residues" evidence="3">
    <location>
        <begin position="718"/>
        <end position="730"/>
    </location>
</feature>
<feature type="region of interest" description="Disordered" evidence="3">
    <location>
        <begin position="760"/>
        <end position="825"/>
    </location>
</feature>
<feature type="region of interest" description="Disordered" evidence="3">
    <location>
        <begin position="551"/>
        <end position="571"/>
    </location>
</feature>